<dbReference type="CDD" id="cd01300">
    <property type="entry name" value="YtcJ_like"/>
    <property type="match status" value="1"/>
</dbReference>
<comment type="caution">
    <text evidence="2">The sequence shown here is derived from an EMBL/GenBank/DDBJ whole genome shotgun (WGS) entry which is preliminary data.</text>
</comment>
<evidence type="ECO:0000313" key="2">
    <source>
        <dbReference type="EMBL" id="RZT93622.1"/>
    </source>
</evidence>
<dbReference type="Gene3D" id="2.30.40.10">
    <property type="entry name" value="Urease, subunit C, domain 1"/>
    <property type="match status" value="1"/>
</dbReference>
<feature type="domain" description="Amidohydrolase 3" evidence="1">
    <location>
        <begin position="111"/>
        <end position="599"/>
    </location>
</feature>
<dbReference type="Gene3D" id="3.10.310.70">
    <property type="match status" value="1"/>
</dbReference>
<dbReference type="SUPFAM" id="SSF51556">
    <property type="entry name" value="Metallo-dependent hydrolases"/>
    <property type="match status" value="1"/>
</dbReference>
<dbReference type="InterPro" id="IPR032466">
    <property type="entry name" value="Metal_Hydrolase"/>
</dbReference>
<dbReference type="InterPro" id="IPR011059">
    <property type="entry name" value="Metal-dep_hydrolase_composite"/>
</dbReference>
<dbReference type="Gene3D" id="3.20.20.140">
    <property type="entry name" value="Metal-dependent hydrolases"/>
    <property type="match status" value="1"/>
</dbReference>
<organism evidence="2 3">
    <name type="scientific">Rivibacter subsaxonicus</name>
    <dbReference type="NCBI Taxonomy" id="457575"/>
    <lineage>
        <taxon>Bacteria</taxon>
        <taxon>Pseudomonadati</taxon>
        <taxon>Pseudomonadota</taxon>
        <taxon>Betaproteobacteria</taxon>
        <taxon>Burkholderiales</taxon>
        <taxon>Rivibacter</taxon>
    </lineage>
</organism>
<proteinExistence type="predicted"/>
<dbReference type="RefSeq" id="WP_130433941.1">
    <property type="nucleotide sequence ID" value="NZ_SHKP01000008.1"/>
</dbReference>
<dbReference type="InterPro" id="IPR013108">
    <property type="entry name" value="Amidohydro_3"/>
</dbReference>
<evidence type="ECO:0000259" key="1">
    <source>
        <dbReference type="Pfam" id="PF07969"/>
    </source>
</evidence>
<dbReference type="EMBL" id="SHKP01000008">
    <property type="protein sequence ID" value="RZT93622.1"/>
    <property type="molecule type" value="Genomic_DNA"/>
</dbReference>
<sequence>MTRASYECCCCNGALGALFASNDELAKLVASEPPSLRRRTLLSGVAAAAAGALPALSLAQDAAVTTVFTGGTILTVDRRFSQAEAIALRGNQILAVGTDAAVRAAAGTSAKVVELAGRVMLPGFVEPHSHVVAGSVVDSLMDYVGMARFSSAGQVLDHLKTRAKTTAPGEWILARNFDPSLQRGPPALTFAELDAVSTEHPVFVLNASGHLAYANRKAFEVAGIAEDVKDPPGAEFVRGADGKLNGTMKNNLAFSQVLLKNPAVKNADPVKALIGLLGRWGRFGLTTVSELALGSLSQSPADLKVMMGAAQSGRLQARIRAYAFYTVGLEAWDKAGVKPGDGNALARVVGYKLVADGSNQGFTGLQREPYLNSDSRGIAYMSVEELKTQAIDRAAKGWQLAIHGNGDAAIDNVLAALQAVSDTGVDVGRQRARIEHCSILHDEQIAKMKKLGVSASFLIGHVHYWGVAMRDKVFGGKKVQLLVRARSVEKAGVGFSLHSDFMVTDPNPLQMIQMAVTRRTWQEPHFVLAPGERVSVESAIRGVTSEAAWQLRSEHEVGSLEAGKLADFVILDKDPRRVDPERIKDIAVLETWMDGRQVFKA</sequence>
<dbReference type="PANTHER" id="PTHR22642:SF2">
    <property type="entry name" value="PROTEIN LONG AFTER FAR-RED 3"/>
    <property type="match status" value="1"/>
</dbReference>
<dbReference type="PANTHER" id="PTHR22642">
    <property type="entry name" value="IMIDAZOLONEPROPIONASE"/>
    <property type="match status" value="1"/>
</dbReference>
<dbReference type="GO" id="GO:0016810">
    <property type="term" value="F:hydrolase activity, acting on carbon-nitrogen (but not peptide) bonds"/>
    <property type="evidence" value="ECO:0007669"/>
    <property type="project" value="InterPro"/>
</dbReference>
<keyword evidence="3" id="KW-1185">Reference proteome</keyword>
<dbReference type="SUPFAM" id="SSF51338">
    <property type="entry name" value="Composite domain of metallo-dependent hydrolases"/>
    <property type="match status" value="1"/>
</dbReference>
<name>A0A4Q7VEK5_9BURK</name>
<dbReference type="Proteomes" id="UP000293671">
    <property type="component" value="Unassembled WGS sequence"/>
</dbReference>
<gene>
    <name evidence="2" type="ORF">EV670_3172</name>
</gene>
<dbReference type="OrthoDB" id="9031471at2"/>
<dbReference type="InterPro" id="IPR033932">
    <property type="entry name" value="YtcJ-like"/>
</dbReference>
<evidence type="ECO:0000313" key="3">
    <source>
        <dbReference type="Proteomes" id="UP000293671"/>
    </source>
</evidence>
<dbReference type="AlphaFoldDB" id="A0A4Q7VEK5"/>
<accession>A0A4Q7VEK5</accession>
<protein>
    <recommendedName>
        <fullName evidence="1">Amidohydrolase 3 domain-containing protein</fullName>
    </recommendedName>
</protein>
<reference evidence="2 3" key="1">
    <citation type="submission" date="2019-02" db="EMBL/GenBank/DDBJ databases">
        <title>Genomic Encyclopedia of Type Strains, Phase IV (KMG-IV): sequencing the most valuable type-strain genomes for metagenomic binning, comparative biology and taxonomic classification.</title>
        <authorList>
            <person name="Goeker M."/>
        </authorList>
    </citation>
    <scope>NUCLEOTIDE SEQUENCE [LARGE SCALE GENOMIC DNA]</scope>
    <source>
        <strain evidence="2 3">DSM 19570</strain>
    </source>
</reference>
<dbReference type="Pfam" id="PF07969">
    <property type="entry name" value="Amidohydro_3"/>
    <property type="match status" value="1"/>
</dbReference>